<dbReference type="InterPro" id="IPR006400">
    <property type="entry name" value="Hopene-cyclase"/>
</dbReference>
<dbReference type="SUPFAM" id="SSF48239">
    <property type="entry name" value="Terpenoid cyclases/Protein prenyltransferases"/>
    <property type="match status" value="2"/>
</dbReference>
<dbReference type="GO" id="GO:0005811">
    <property type="term" value="C:lipid droplet"/>
    <property type="evidence" value="ECO:0007669"/>
    <property type="project" value="InterPro"/>
</dbReference>
<keyword evidence="3" id="KW-0677">Repeat</keyword>
<name>A0A318THD6_9BRAD</name>
<evidence type="ECO:0000313" key="8">
    <source>
        <dbReference type="Proteomes" id="UP000248148"/>
    </source>
</evidence>
<dbReference type="NCBIfam" id="TIGR01507">
    <property type="entry name" value="hopene_cyclase"/>
    <property type="match status" value="1"/>
</dbReference>
<gene>
    <name evidence="7" type="ORF">BJ122_104114</name>
</gene>
<dbReference type="OrthoDB" id="9758578at2"/>
<evidence type="ECO:0000259" key="6">
    <source>
        <dbReference type="Pfam" id="PF13249"/>
    </source>
</evidence>
<dbReference type="GO" id="GO:0016104">
    <property type="term" value="P:triterpenoid biosynthetic process"/>
    <property type="evidence" value="ECO:0007669"/>
    <property type="project" value="InterPro"/>
</dbReference>
<feature type="domain" description="Squalene cyclase C-terminal" evidence="5">
    <location>
        <begin position="332"/>
        <end position="630"/>
    </location>
</feature>
<dbReference type="EMBL" id="QJTI01000004">
    <property type="protein sequence ID" value="PYF04136.1"/>
    <property type="molecule type" value="Genomic_DNA"/>
</dbReference>
<evidence type="ECO:0000256" key="2">
    <source>
        <dbReference type="ARBA" id="ARBA00009755"/>
    </source>
</evidence>
<protein>
    <submittedName>
        <fullName evidence="7">Squalene-hopene/tetraprenyl-beta-curcumene cyclase</fullName>
    </submittedName>
</protein>
<dbReference type="RefSeq" id="WP_110780090.1">
    <property type="nucleotide sequence ID" value="NZ_QJTI01000004.1"/>
</dbReference>
<dbReference type="NCBIfam" id="TIGR01787">
    <property type="entry name" value="squalene_cyclas"/>
    <property type="match status" value="1"/>
</dbReference>
<dbReference type="Pfam" id="PF13243">
    <property type="entry name" value="SQHop_cyclase_C"/>
    <property type="match status" value="1"/>
</dbReference>
<evidence type="ECO:0000313" key="7">
    <source>
        <dbReference type="EMBL" id="PYF04136.1"/>
    </source>
</evidence>
<dbReference type="PANTHER" id="PTHR11764">
    <property type="entry name" value="TERPENE CYCLASE/MUTASE FAMILY MEMBER"/>
    <property type="match status" value="1"/>
</dbReference>
<evidence type="ECO:0000256" key="4">
    <source>
        <dbReference type="ARBA" id="ARBA00023235"/>
    </source>
</evidence>
<dbReference type="InterPro" id="IPR032696">
    <property type="entry name" value="SQ_cyclase_C"/>
</dbReference>
<dbReference type="InterPro" id="IPR018333">
    <property type="entry name" value="Squalene_cyclase"/>
</dbReference>
<sequence length="689" mass="77084">MTTHSTMAQRAGASCNMDGALQATIQQATEWLMSQQKPDGHWVGRSESNACMEAQWCLALWFIGLEDHPLRVRLGQALLDTQRPDGAWHVFHGAPNGDINATVEAYAALRSLGHRDDEPALRKAREWILAKGGLRNIRVFTRYWLAVIGEWPWDKTPNIPPEVIWLPTWFPLSIYNFAQWARATLMPIAILSAHRPSRALPPENRLDALFPEGRDNFNYDLPERLGAGVWDAFFRKVDTILHSLQTWGAKRGRHGLMRRAALNHVLEWIIRHQDADGAWGGIQPPWIYGIMALHCEGYALNHPVVAKALDCMNDPGWRVDVGDASFLQATNSPVWDTLLSLMSLEDAEMRGQHPEEVERSVRWVLQRQVRVPGDWSVKLPNVKPGGWAFEYANNFYPDTDDTAVALMALAPFRNDPKWQAEGIEEAIQLGVDWLIGMQCKGGGWGAFDKDNNQKLLAKIPFCDFGEALDPPSADVTAHVIEAFCKLGIDRRHPSMARAVAYLKREQEPNGPWFGRWGVNYLYGTGAVLPALAAIGEDMSQPYIGRACDWLVAQQQDSGGWGESCSSYMDPSAAGRGVATASQTAWAVMALLAANRPKDRDAIERGCLFLIDNQRLGTWVEPEFTGTGFPGYGVGQTIKLNDPLLSKRLMQGPELSRSFMLRYDMYRHYFPLTALGRMKAMLAKEAAATR</sequence>
<dbReference type="Pfam" id="PF13249">
    <property type="entry name" value="SQHop_cyclase_N"/>
    <property type="match status" value="1"/>
</dbReference>
<evidence type="ECO:0000256" key="3">
    <source>
        <dbReference type="ARBA" id="ARBA00022737"/>
    </source>
</evidence>
<dbReference type="Gene3D" id="1.50.10.20">
    <property type="match status" value="2"/>
</dbReference>
<feature type="domain" description="Squalene cyclase N-terminal" evidence="6">
    <location>
        <begin position="25"/>
        <end position="316"/>
    </location>
</feature>
<comment type="caution">
    <text evidence="7">The sequence shown here is derived from an EMBL/GenBank/DDBJ whole genome shotgun (WGS) entry which is preliminary data.</text>
</comment>
<dbReference type="SFLD" id="SFLDG01016">
    <property type="entry name" value="Prenyltransferase_Like_2"/>
    <property type="match status" value="1"/>
</dbReference>
<dbReference type="GO" id="GO:0016866">
    <property type="term" value="F:intramolecular transferase activity"/>
    <property type="evidence" value="ECO:0007669"/>
    <property type="project" value="InterPro"/>
</dbReference>
<keyword evidence="4" id="KW-0413">Isomerase</keyword>
<comment type="pathway">
    <text evidence="1">Secondary metabolite biosynthesis; hopanoid biosynthesis.</text>
</comment>
<dbReference type="Proteomes" id="UP000248148">
    <property type="component" value="Unassembled WGS sequence"/>
</dbReference>
<dbReference type="InterPro" id="IPR008930">
    <property type="entry name" value="Terpenoid_cyclase/PrenylTrfase"/>
</dbReference>
<comment type="similarity">
    <text evidence="2">Belongs to the terpene cyclase/mutase family.</text>
</comment>
<evidence type="ECO:0000256" key="1">
    <source>
        <dbReference type="ARBA" id="ARBA00004999"/>
    </source>
</evidence>
<proteinExistence type="inferred from homology"/>
<accession>A0A318THD6</accession>
<organism evidence="7 8">
    <name type="scientific">Rhodopseudomonas faecalis</name>
    <dbReference type="NCBI Taxonomy" id="99655"/>
    <lineage>
        <taxon>Bacteria</taxon>
        <taxon>Pseudomonadati</taxon>
        <taxon>Pseudomonadota</taxon>
        <taxon>Alphaproteobacteria</taxon>
        <taxon>Hyphomicrobiales</taxon>
        <taxon>Nitrobacteraceae</taxon>
        <taxon>Rhodopseudomonas</taxon>
    </lineage>
</organism>
<dbReference type="CDD" id="cd02892">
    <property type="entry name" value="SQCY_1"/>
    <property type="match status" value="1"/>
</dbReference>
<dbReference type="PANTHER" id="PTHR11764:SF20">
    <property type="entry name" value="LANOSTEROL SYNTHASE"/>
    <property type="match status" value="1"/>
</dbReference>
<dbReference type="UniPathway" id="UPA00337"/>
<dbReference type="InterPro" id="IPR032697">
    <property type="entry name" value="SQ_cyclase_N"/>
</dbReference>
<dbReference type="AlphaFoldDB" id="A0A318THD6"/>
<keyword evidence="8" id="KW-1185">Reference proteome</keyword>
<reference evidence="7 8" key="1">
    <citation type="submission" date="2018-06" db="EMBL/GenBank/DDBJ databases">
        <title>Genomic Encyclopedia of Archaeal and Bacterial Type Strains, Phase II (KMG-II): from individual species to whole genera.</title>
        <authorList>
            <person name="Goeker M."/>
        </authorList>
    </citation>
    <scope>NUCLEOTIDE SEQUENCE [LARGE SCALE GENOMIC DNA]</scope>
    <source>
        <strain evidence="7 8">JCM 11668</strain>
    </source>
</reference>
<evidence type="ECO:0000259" key="5">
    <source>
        <dbReference type="Pfam" id="PF13243"/>
    </source>
</evidence>